<feature type="chain" id="PRO_5012096151" evidence="2">
    <location>
        <begin position="24"/>
        <end position="295"/>
    </location>
</feature>
<keyword evidence="4" id="KW-1185">Reference proteome</keyword>
<dbReference type="EMBL" id="LSRX01001018">
    <property type="protein sequence ID" value="OLP84790.1"/>
    <property type="molecule type" value="Genomic_DNA"/>
</dbReference>
<reference evidence="3 4" key="1">
    <citation type="submission" date="2016-02" db="EMBL/GenBank/DDBJ databases">
        <title>Genome analysis of coral dinoflagellate symbionts highlights evolutionary adaptations to a symbiotic lifestyle.</title>
        <authorList>
            <person name="Aranda M."/>
            <person name="Li Y."/>
            <person name="Liew Y.J."/>
            <person name="Baumgarten S."/>
            <person name="Simakov O."/>
            <person name="Wilson M."/>
            <person name="Piel J."/>
            <person name="Ashoor H."/>
            <person name="Bougouffa S."/>
            <person name="Bajic V.B."/>
            <person name="Ryu T."/>
            <person name="Ravasi T."/>
            <person name="Bayer T."/>
            <person name="Micklem G."/>
            <person name="Kim H."/>
            <person name="Bhak J."/>
            <person name="Lajeunesse T.C."/>
            <person name="Voolstra C.R."/>
        </authorList>
    </citation>
    <scope>NUCLEOTIDE SEQUENCE [LARGE SCALE GENOMIC DNA]</scope>
    <source>
        <strain evidence="3 4">CCMP2467</strain>
    </source>
</reference>
<sequence length="295" mass="32217">MLPACRRWVHAVSVLDVIQLVLVGQVEYNADNQVVLILKMPDGTERREPTSATIVEAMSDLKKRSAMSSLSELSGFTGTAPAGPIKKEEDEVDFTTRKSGEMDPNYRREQKHRPEVKAALSKFRENLHYRSKIPRLTPSGEFQEVQAQTLPPPDNPPALDDALKKEQVTGEALDSALKAYHEQHVQPSFNMLADTIAAVSSRKAPRVLRALMPCNGGSDPGFVHKGYGGSGGLGQIVNTAHFERGIDPVEDGKGSRGGGKGKGKVKGKGKDNNKGKSHDRKDTQLRHHCAHREGC</sequence>
<name>A0A1Q9CPE4_SYMMI</name>
<feature type="signal peptide" evidence="2">
    <location>
        <begin position="1"/>
        <end position="23"/>
    </location>
</feature>
<evidence type="ECO:0000256" key="1">
    <source>
        <dbReference type="SAM" id="MobiDB-lite"/>
    </source>
</evidence>
<dbReference type="Proteomes" id="UP000186817">
    <property type="component" value="Unassembled WGS sequence"/>
</dbReference>
<gene>
    <name evidence="3" type="ORF">AK812_SmicGene34311</name>
</gene>
<organism evidence="3 4">
    <name type="scientific">Symbiodinium microadriaticum</name>
    <name type="common">Dinoflagellate</name>
    <name type="synonym">Zooxanthella microadriatica</name>
    <dbReference type="NCBI Taxonomy" id="2951"/>
    <lineage>
        <taxon>Eukaryota</taxon>
        <taxon>Sar</taxon>
        <taxon>Alveolata</taxon>
        <taxon>Dinophyceae</taxon>
        <taxon>Suessiales</taxon>
        <taxon>Symbiodiniaceae</taxon>
        <taxon>Symbiodinium</taxon>
    </lineage>
</organism>
<protein>
    <submittedName>
        <fullName evidence="3">Uncharacterized protein</fullName>
    </submittedName>
</protein>
<feature type="region of interest" description="Disordered" evidence="1">
    <location>
        <begin position="246"/>
        <end position="295"/>
    </location>
</feature>
<dbReference type="AlphaFoldDB" id="A0A1Q9CPE4"/>
<keyword evidence="2" id="KW-0732">Signal</keyword>
<comment type="caution">
    <text evidence="3">The sequence shown here is derived from an EMBL/GenBank/DDBJ whole genome shotgun (WGS) entry which is preliminary data.</text>
</comment>
<accession>A0A1Q9CPE4</accession>
<evidence type="ECO:0000313" key="4">
    <source>
        <dbReference type="Proteomes" id="UP000186817"/>
    </source>
</evidence>
<feature type="compositionally biased region" description="Basic and acidic residues" evidence="1">
    <location>
        <begin position="268"/>
        <end position="295"/>
    </location>
</feature>
<dbReference type="OrthoDB" id="10297588at2759"/>
<evidence type="ECO:0000313" key="3">
    <source>
        <dbReference type="EMBL" id="OLP84790.1"/>
    </source>
</evidence>
<evidence type="ECO:0000256" key="2">
    <source>
        <dbReference type="SAM" id="SignalP"/>
    </source>
</evidence>
<proteinExistence type="predicted"/>
<feature type="region of interest" description="Disordered" evidence="1">
    <location>
        <begin position="90"/>
        <end position="114"/>
    </location>
</feature>